<dbReference type="CDD" id="cd05013">
    <property type="entry name" value="SIS_RpiR"/>
    <property type="match status" value="1"/>
</dbReference>
<dbReference type="SUPFAM" id="SSF53697">
    <property type="entry name" value="SIS domain"/>
    <property type="match status" value="1"/>
</dbReference>
<feature type="compositionally biased region" description="Basic residues" evidence="5">
    <location>
        <begin position="316"/>
        <end position="325"/>
    </location>
</feature>
<feature type="region of interest" description="Disordered" evidence="5">
    <location>
        <begin position="305"/>
        <end position="325"/>
    </location>
</feature>
<proteinExistence type="predicted"/>
<feature type="domain" description="SIS" evidence="7">
    <location>
        <begin position="145"/>
        <end position="284"/>
    </location>
</feature>
<comment type="caution">
    <text evidence="8">The sequence shown here is derived from an EMBL/GenBank/DDBJ whole genome shotgun (WGS) entry which is preliminary data.</text>
</comment>
<dbReference type="Proteomes" id="UP000533905">
    <property type="component" value="Unassembled WGS sequence"/>
</dbReference>
<evidence type="ECO:0000256" key="1">
    <source>
        <dbReference type="ARBA" id="ARBA00023015"/>
    </source>
</evidence>
<evidence type="ECO:0000259" key="6">
    <source>
        <dbReference type="PROSITE" id="PS51071"/>
    </source>
</evidence>
<dbReference type="AlphaFoldDB" id="A0A7Y2K181"/>
<keyword evidence="3" id="KW-0324">Glycolysis</keyword>
<dbReference type="SUPFAM" id="SSF46689">
    <property type="entry name" value="Homeodomain-like"/>
    <property type="match status" value="1"/>
</dbReference>
<dbReference type="EMBL" id="JABAIV010000006">
    <property type="protein sequence ID" value="NNG24802.1"/>
    <property type="molecule type" value="Genomic_DNA"/>
</dbReference>
<dbReference type="Gene3D" id="1.10.10.10">
    <property type="entry name" value="Winged helix-like DNA-binding domain superfamily/Winged helix DNA-binding domain"/>
    <property type="match status" value="1"/>
</dbReference>
<evidence type="ECO:0000256" key="2">
    <source>
        <dbReference type="ARBA" id="ARBA00023125"/>
    </source>
</evidence>
<sequence length="325" mass="33847">MNPHDTATVKRNASPDIGFAESALGQRLLQVLANGSASNRSIADYLLRNQMRATALGIEELAEACQVSTATISRFARDLGFKNYAAMRGAVAETLQAVLQPVDKLRNNIARRARSASPALESLNYAEAAVAASRQSLDGGAMDKVVAALTGARTVCVLGFGLSSHLAGILAMHLQPFCPHVVEVAGSGGTEVAAGHLANITGKDVLVVISLPRYALDVVRLAQFARDRGATVVAVTDSPASPLAGLGHHVLYAHSVHPVLPSSSSATLAVIEALVVALMVSNKSNVAKAARLTEAISAYLCGPDPVSSSSISKEGARKRRADKKK</sequence>
<dbReference type="GO" id="GO:0003677">
    <property type="term" value="F:DNA binding"/>
    <property type="evidence" value="ECO:0007669"/>
    <property type="project" value="UniProtKB-KW"/>
</dbReference>
<dbReference type="Pfam" id="PF01418">
    <property type="entry name" value="HTH_6"/>
    <property type="match status" value="1"/>
</dbReference>
<evidence type="ECO:0000313" key="9">
    <source>
        <dbReference type="Proteomes" id="UP000533905"/>
    </source>
</evidence>
<evidence type="ECO:0000259" key="7">
    <source>
        <dbReference type="PROSITE" id="PS51464"/>
    </source>
</evidence>
<keyword evidence="2" id="KW-0238">DNA-binding</keyword>
<keyword evidence="4" id="KW-0804">Transcription</keyword>
<dbReference type="GO" id="GO:0097367">
    <property type="term" value="F:carbohydrate derivative binding"/>
    <property type="evidence" value="ECO:0007669"/>
    <property type="project" value="InterPro"/>
</dbReference>
<dbReference type="GO" id="GO:0006096">
    <property type="term" value="P:glycolytic process"/>
    <property type="evidence" value="ECO:0007669"/>
    <property type="project" value="UniProtKB-KW"/>
</dbReference>
<organism evidence="8 9">
    <name type="scientific">Telluria aromaticivorans</name>
    <dbReference type="NCBI Taxonomy" id="2725995"/>
    <lineage>
        <taxon>Bacteria</taxon>
        <taxon>Pseudomonadati</taxon>
        <taxon>Pseudomonadota</taxon>
        <taxon>Betaproteobacteria</taxon>
        <taxon>Burkholderiales</taxon>
        <taxon>Oxalobacteraceae</taxon>
        <taxon>Telluria group</taxon>
        <taxon>Telluria</taxon>
    </lineage>
</organism>
<name>A0A7Y2K181_9BURK</name>
<dbReference type="InterPro" id="IPR047640">
    <property type="entry name" value="RpiR-like"/>
</dbReference>
<dbReference type="RefSeq" id="WP_171086785.1">
    <property type="nucleotide sequence ID" value="NZ_JABAIV010000006.1"/>
</dbReference>
<dbReference type="InterPro" id="IPR035472">
    <property type="entry name" value="RpiR-like_SIS"/>
</dbReference>
<feature type="domain" description="HTH rpiR-type" evidence="6">
    <location>
        <begin position="22"/>
        <end position="98"/>
    </location>
</feature>
<evidence type="ECO:0000256" key="4">
    <source>
        <dbReference type="ARBA" id="ARBA00023163"/>
    </source>
</evidence>
<dbReference type="InterPro" id="IPR036388">
    <property type="entry name" value="WH-like_DNA-bd_sf"/>
</dbReference>
<dbReference type="InterPro" id="IPR001347">
    <property type="entry name" value="SIS_dom"/>
</dbReference>
<protein>
    <submittedName>
        <fullName evidence="8">MurR/RpiR family transcriptional regulator</fullName>
    </submittedName>
</protein>
<dbReference type="InterPro" id="IPR046348">
    <property type="entry name" value="SIS_dom_sf"/>
</dbReference>
<dbReference type="Pfam" id="PF01380">
    <property type="entry name" value="SIS"/>
    <property type="match status" value="1"/>
</dbReference>
<reference evidence="8 9" key="1">
    <citation type="submission" date="2020-04" db="EMBL/GenBank/DDBJ databases">
        <title>Massilia sp. nov., a cold adapted bacteria isolated from Arctic soil.</title>
        <authorList>
            <person name="Son J."/>
            <person name="Ka J.-O."/>
        </authorList>
    </citation>
    <scope>NUCLEOTIDE SEQUENCE [LARGE SCALE GENOMIC DNA]</scope>
    <source>
        <strain evidence="8 9">ML15P13</strain>
    </source>
</reference>
<dbReference type="PROSITE" id="PS51464">
    <property type="entry name" value="SIS"/>
    <property type="match status" value="1"/>
</dbReference>
<dbReference type="GO" id="GO:0003700">
    <property type="term" value="F:DNA-binding transcription factor activity"/>
    <property type="evidence" value="ECO:0007669"/>
    <property type="project" value="InterPro"/>
</dbReference>
<evidence type="ECO:0000313" key="8">
    <source>
        <dbReference type="EMBL" id="NNG24802.1"/>
    </source>
</evidence>
<dbReference type="InterPro" id="IPR000281">
    <property type="entry name" value="HTH_RpiR"/>
</dbReference>
<dbReference type="PROSITE" id="PS51071">
    <property type="entry name" value="HTH_RPIR"/>
    <property type="match status" value="1"/>
</dbReference>
<keyword evidence="9" id="KW-1185">Reference proteome</keyword>
<dbReference type="PANTHER" id="PTHR30514">
    <property type="entry name" value="GLUCOKINASE"/>
    <property type="match status" value="1"/>
</dbReference>
<accession>A0A7Y2K181</accession>
<evidence type="ECO:0000256" key="5">
    <source>
        <dbReference type="SAM" id="MobiDB-lite"/>
    </source>
</evidence>
<dbReference type="Gene3D" id="3.40.50.10490">
    <property type="entry name" value="Glucose-6-phosphate isomerase like protein, domain 1"/>
    <property type="match status" value="1"/>
</dbReference>
<keyword evidence="1" id="KW-0805">Transcription regulation</keyword>
<evidence type="ECO:0000256" key="3">
    <source>
        <dbReference type="ARBA" id="ARBA00023152"/>
    </source>
</evidence>
<dbReference type="PANTHER" id="PTHR30514:SF18">
    <property type="entry name" value="RPIR-FAMILY TRANSCRIPTIONAL REGULATOR"/>
    <property type="match status" value="1"/>
</dbReference>
<dbReference type="InterPro" id="IPR009057">
    <property type="entry name" value="Homeodomain-like_sf"/>
</dbReference>
<gene>
    <name evidence="8" type="ORF">HGB41_17590</name>
</gene>